<dbReference type="GO" id="GO:0005886">
    <property type="term" value="C:plasma membrane"/>
    <property type="evidence" value="ECO:0007669"/>
    <property type="project" value="UniProtKB-SubCell"/>
</dbReference>
<dbReference type="InterPro" id="IPR003838">
    <property type="entry name" value="ABC3_permease_C"/>
</dbReference>
<feature type="transmembrane region" description="Helical" evidence="7">
    <location>
        <begin position="346"/>
        <end position="367"/>
    </location>
</feature>
<keyword evidence="2" id="KW-0813">Transport</keyword>
<dbReference type="Pfam" id="PF02687">
    <property type="entry name" value="FtsX"/>
    <property type="match status" value="1"/>
</dbReference>
<comment type="caution">
    <text evidence="10">The sequence shown here is derived from an EMBL/GenBank/DDBJ whole genome shotgun (WGS) entry which is preliminary data.</text>
</comment>
<evidence type="ECO:0000256" key="5">
    <source>
        <dbReference type="ARBA" id="ARBA00022989"/>
    </source>
</evidence>
<evidence type="ECO:0000256" key="3">
    <source>
        <dbReference type="ARBA" id="ARBA00022475"/>
    </source>
</evidence>
<evidence type="ECO:0000256" key="2">
    <source>
        <dbReference type="ARBA" id="ARBA00022448"/>
    </source>
</evidence>
<dbReference type="AlphaFoldDB" id="A0A7C3PEE4"/>
<protein>
    <submittedName>
        <fullName evidence="10">FtsX-like permease family protein</fullName>
    </submittedName>
</protein>
<feature type="domain" description="ABC3 transporter permease C-terminal" evidence="8">
    <location>
        <begin position="299"/>
        <end position="410"/>
    </location>
</feature>
<dbReference type="PIRSF" id="PIRSF031773">
    <property type="entry name" value="DevC"/>
    <property type="match status" value="1"/>
</dbReference>
<evidence type="ECO:0000259" key="9">
    <source>
        <dbReference type="Pfam" id="PF12704"/>
    </source>
</evidence>
<organism evidence="10">
    <name type="scientific">Oscillatoriales cyanobacterium SpSt-418</name>
    <dbReference type="NCBI Taxonomy" id="2282169"/>
    <lineage>
        <taxon>Bacteria</taxon>
        <taxon>Bacillati</taxon>
        <taxon>Cyanobacteriota</taxon>
        <taxon>Cyanophyceae</taxon>
        <taxon>Oscillatoriophycideae</taxon>
        <taxon>Oscillatoriales</taxon>
    </lineage>
</organism>
<accession>A0A7C3PEE4</accession>
<evidence type="ECO:0000256" key="6">
    <source>
        <dbReference type="ARBA" id="ARBA00023136"/>
    </source>
</evidence>
<dbReference type="InterPro" id="IPR051125">
    <property type="entry name" value="ABC-4/HrtB_transporter"/>
</dbReference>
<evidence type="ECO:0000256" key="7">
    <source>
        <dbReference type="SAM" id="Phobius"/>
    </source>
</evidence>
<evidence type="ECO:0000259" key="8">
    <source>
        <dbReference type="Pfam" id="PF02687"/>
    </source>
</evidence>
<feature type="transmembrane region" description="Helical" evidence="7">
    <location>
        <begin position="16"/>
        <end position="41"/>
    </location>
</feature>
<evidence type="ECO:0000256" key="1">
    <source>
        <dbReference type="ARBA" id="ARBA00004651"/>
    </source>
</evidence>
<dbReference type="PANTHER" id="PTHR43738:SF1">
    <property type="entry name" value="HEMIN TRANSPORT SYSTEM PERMEASE PROTEIN HRTB-RELATED"/>
    <property type="match status" value="1"/>
</dbReference>
<dbReference type="InterPro" id="IPR025857">
    <property type="entry name" value="MacB_PCD"/>
</dbReference>
<reference evidence="10" key="1">
    <citation type="journal article" date="2020" name="mSystems">
        <title>Genome- and Community-Level Interaction Insights into Carbon Utilization and Element Cycling Functions of Hydrothermarchaeota in Hydrothermal Sediment.</title>
        <authorList>
            <person name="Zhou Z."/>
            <person name="Liu Y."/>
            <person name="Xu W."/>
            <person name="Pan J."/>
            <person name="Luo Z.H."/>
            <person name="Li M."/>
        </authorList>
    </citation>
    <scope>NUCLEOTIDE SEQUENCE [LARGE SCALE GENOMIC DNA]</scope>
    <source>
        <strain evidence="10">SpSt-418</strain>
    </source>
</reference>
<keyword evidence="6 7" id="KW-0472">Membrane</keyword>
<comment type="subcellular location">
    <subcellularLocation>
        <location evidence="1">Cell membrane</location>
        <topology evidence="1">Multi-pass membrane protein</topology>
    </subcellularLocation>
</comment>
<feature type="transmembrane region" description="Helical" evidence="7">
    <location>
        <begin position="374"/>
        <end position="402"/>
    </location>
</feature>
<keyword evidence="5 7" id="KW-1133">Transmembrane helix</keyword>
<name>A0A7C3PEE4_9CYAN</name>
<gene>
    <name evidence="10" type="ORF">ENR64_08090</name>
</gene>
<evidence type="ECO:0000256" key="4">
    <source>
        <dbReference type="ARBA" id="ARBA00022692"/>
    </source>
</evidence>
<keyword evidence="3" id="KW-1003">Cell membrane</keyword>
<sequence>MASIARKNLFEDIPRFLVAQAGIMFAVSLVTIQTGILNGFVHSTGQLIDQSGADLWVSSKKMQQLEISPPIPLQWVTQVRAVPGVQYADPLIIRPILWQSPKGNVTSARAYGFNPKGAFFTDWRMVQGEMAKIQKPYQFVADKANLNILELRNLGDRGSIGALPATLVGITQNTNSIVSGATIFTSLETANAYANSGVAVSCRIRDGLAECVTSFEKSTTEPANKEQNVPQPATQLSINTPINFVLVKANPGQDIQSLRRSIQTALPDVTVLTNEEMAQLTRGFWLRRTGVGFVLGLGAVVGFVVGVVVVSQILYASVSDHIREFGTLKAMGASDWVIYRVITEQALWMAILGYLPSMALCFSLGSWTMAAKGILILITPAIAGAVLGVTVVMCVGSALFAIQKVTHVDPAIVFKA</sequence>
<feature type="transmembrane region" description="Helical" evidence="7">
    <location>
        <begin position="291"/>
        <end position="315"/>
    </location>
</feature>
<dbReference type="Pfam" id="PF12704">
    <property type="entry name" value="MacB_PCD"/>
    <property type="match status" value="1"/>
</dbReference>
<evidence type="ECO:0000313" key="10">
    <source>
        <dbReference type="EMBL" id="HFM97715.1"/>
    </source>
</evidence>
<dbReference type="InterPro" id="IPR005891">
    <property type="entry name" value="DevC"/>
</dbReference>
<dbReference type="PANTHER" id="PTHR43738">
    <property type="entry name" value="ABC TRANSPORTER, MEMBRANE PROTEIN"/>
    <property type="match status" value="1"/>
</dbReference>
<proteinExistence type="predicted"/>
<dbReference type="EMBL" id="DSRU01000107">
    <property type="protein sequence ID" value="HFM97715.1"/>
    <property type="molecule type" value="Genomic_DNA"/>
</dbReference>
<feature type="domain" description="MacB-like periplasmic core" evidence="9">
    <location>
        <begin position="21"/>
        <end position="264"/>
    </location>
</feature>
<keyword evidence="4 7" id="KW-0812">Transmembrane</keyword>